<reference evidence="3 4" key="1">
    <citation type="journal article" date="2023" name="Commun. Biol.">
        <title>Genome analysis of Parmales, the sister group of diatoms, reveals the evolutionary specialization of diatoms from phago-mixotrophs to photoautotrophs.</title>
        <authorList>
            <person name="Ban H."/>
            <person name="Sato S."/>
            <person name="Yoshikawa S."/>
            <person name="Yamada K."/>
            <person name="Nakamura Y."/>
            <person name="Ichinomiya M."/>
            <person name="Sato N."/>
            <person name="Blanc-Mathieu R."/>
            <person name="Endo H."/>
            <person name="Kuwata A."/>
            <person name="Ogata H."/>
        </authorList>
    </citation>
    <scope>NUCLEOTIDE SEQUENCE [LARGE SCALE GENOMIC DNA]</scope>
</reference>
<dbReference type="Proteomes" id="UP001165060">
    <property type="component" value="Unassembled WGS sequence"/>
</dbReference>
<name>A0ABQ6MCY1_9STRA</name>
<proteinExistence type="predicted"/>
<feature type="region of interest" description="Disordered" evidence="2">
    <location>
        <begin position="348"/>
        <end position="367"/>
    </location>
</feature>
<feature type="coiled-coil region" evidence="1">
    <location>
        <begin position="777"/>
        <end position="804"/>
    </location>
</feature>
<keyword evidence="1" id="KW-0175">Coiled coil</keyword>
<evidence type="ECO:0000256" key="1">
    <source>
        <dbReference type="SAM" id="Coils"/>
    </source>
</evidence>
<gene>
    <name evidence="3" type="ORF">TeGR_g3890</name>
</gene>
<dbReference type="EMBL" id="BRYB01002691">
    <property type="protein sequence ID" value="GMI24058.1"/>
    <property type="molecule type" value="Genomic_DNA"/>
</dbReference>
<accession>A0ABQ6MCY1</accession>
<feature type="compositionally biased region" description="Acidic residues" evidence="2">
    <location>
        <begin position="917"/>
        <end position="932"/>
    </location>
</feature>
<keyword evidence="4" id="KW-1185">Reference proteome</keyword>
<evidence type="ECO:0000256" key="2">
    <source>
        <dbReference type="SAM" id="MobiDB-lite"/>
    </source>
</evidence>
<feature type="non-terminal residue" evidence="3">
    <location>
        <position position="1"/>
    </location>
</feature>
<feature type="coiled-coil region" evidence="1">
    <location>
        <begin position="437"/>
        <end position="476"/>
    </location>
</feature>
<protein>
    <submittedName>
        <fullName evidence="3">Uncharacterized protein</fullName>
    </submittedName>
</protein>
<evidence type="ECO:0000313" key="4">
    <source>
        <dbReference type="Proteomes" id="UP001165060"/>
    </source>
</evidence>
<feature type="coiled-coil region" evidence="1">
    <location>
        <begin position="127"/>
        <end position="154"/>
    </location>
</feature>
<comment type="caution">
    <text evidence="3">The sequence shown here is derived from an EMBL/GenBank/DDBJ whole genome shotgun (WGS) entry which is preliminary data.</text>
</comment>
<dbReference type="Gene3D" id="1.10.418.10">
    <property type="entry name" value="Calponin-like domain"/>
    <property type="match status" value="1"/>
</dbReference>
<sequence>REVRNQVDDFLSSPPGAHLLDISSSLTSSSSSHSQMCSLVSALTPSLDGVSAVGTGYEPDRVSTAVSAEFLNQVAGSLGQFEHLQTICKELYSFIYKDFQSGGEDGQGQDQRTLQGFMHGMPFFELARSLRVHVTRLEEERKELEAEEAQLVVRRQVRKRVVRRLITERQRQLMQVFFGQWRTTVEKIHEKRMELMKWFRKLTEIKVGDVFKAWHAWMIKEQLERAKREKSEYEWMMGTLGEELTDAKTKETKLEKELAFCTSEKTRLEKELEDTLAAIHAQKVPETMEVIANMGSALNYIGSTALGNIEPIIKQIEDAPDFQKIAKVYWSQKEEDDNKEAETAQIQKEAKMREEREVKRKKREERELKLQKKEALKGEKEAEAAAKEAQVQGEEDYKAMIEETDGKFKREEMDAAGAKAAKKASDGVFNYYKDAQKKRAKAVADDLAEKIRLYKIEQAENEIRWHKERKANDKDHTDEEIAEALQKLTVDLPEDVVLQLWAKFHLRRSTRGGFGYRRKVYNYKDDLRDGVSYGVMMKRLGAHVITEADGNMDEEIDPQVRIDTMMDQSGRLEPPATAFNTRGHILGNDTFLNGAFMSRLMCTHSGLKMDKSDDDPIFALKETYENIKGRWEKARAMVSKFSNWEAWVQLRDQNTDEQLDAILADIEQIAVDLTQLREDLKPLQAVAQRGEAAWWPIHNRMQQWSWKLFGVKVKQEEEAPPGVDIDLEKGHAPFKLKDIRFEVKFVKFTTLDKNRFKDLSNYTRFFDAFKEAEVVKLKATEEMCKEEKRKMEDGEADLTEEEIDAIRESIIPFTDEELDEAHENCQTLFRKHYFDLSRIFKYYAAGGEGGAATDISMAEWWQMGNDCQYPGGRDPNKIEKSDIERAFNETETEEEIAKAEEKAERKRAATAKAENELGPDEADEMSSDSEAEEKEKEKTEEEEYYENEYEWDLGEGEREIKEEAWIEGIVRIAFYKFRKIEAFEDRLEKLIEEFMVPNACKSNTDTFRGELSLDEVQAVFKKYKPQVMKIFRHYARVHEPIPGAPPQEPSMDGPAYMKFCKDSKLVTRKGDLRHDFPELSCRKVFNDTQMEEEEEGSIDAGGGADEMIYMEYTEALGAIACFKFPNPYIPLQVKLDDMCMNVIFPAQEKFALKGMKKGGKKKK</sequence>
<dbReference type="InterPro" id="IPR036872">
    <property type="entry name" value="CH_dom_sf"/>
</dbReference>
<feature type="compositionally biased region" description="Basic and acidic residues" evidence="2">
    <location>
        <begin position="895"/>
        <end position="907"/>
    </location>
</feature>
<evidence type="ECO:0000313" key="3">
    <source>
        <dbReference type="EMBL" id="GMI24058.1"/>
    </source>
</evidence>
<organism evidence="3 4">
    <name type="scientific">Tetraparma gracilis</name>
    <dbReference type="NCBI Taxonomy" id="2962635"/>
    <lineage>
        <taxon>Eukaryota</taxon>
        <taxon>Sar</taxon>
        <taxon>Stramenopiles</taxon>
        <taxon>Ochrophyta</taxon>
        <taxon>Bolidophyceae</taxon>
        <taxon>Parmales</taxon>
        <taxon>Triparmaceae</taxon>
        <taxon>Tetraparma</taxon>
    </lineage>
</organism>
<feature type="region of interest" description="Disordered" evidence="2">
    <location>
        <begin position="885"/>
        <end position="947"/>
    </location>
</feature>